<evidence type="ECO:0000313" key="2">
    <source>
        <dbReference type="EMBL" id="USI73459.1"/>
    </source>
</evidence>
<proteinExistence type="predicted"/>
<dbReference type="InterPro" id="IPR051604">
    <property type="entry name" value="Ergot_Alk_Oxidoreductase"/>
</dbReference>
<accession>A0ABY4X9C3</accession>
<evidence type="ECO:0000313" key="3">
    <source>
        <dbReference type="Proteomes" id="UP001056937"/>
    </source>
</evidence>
<dbReference type="EMBL" id="CP084930">
    <property type="protein sequence ID" value="USI73459.1"/>
    <property type="molecule type" value="Genomic_DNA"/>
</dbReference>
<dbReference type="Gene3D" id="3.40.50.720">
    <property type="entry name" value="NAD(P)-binding Rossmann-like Domain"/>
    <property type="match status" value="1"/>
</dbReference>
<sequence>MGQADFLISGASGRTGGAAIDHLLAMGKKVRAYMRSDGEAAAALRARGVDIAFGDFTDLDAIRAAMEGIRGAYFLHPIAPGILSAVAFFAQAAREAGVRTIVNMSQISARRDASSHAAQNHWVSERLFDWSGVATTHIRPTFFADWLIYPHFASEIWATKTITYPFADGRHAPIYSEDQGRVIAHLLAKPEGHAGKIYTLHGPVELNHDQIAAEMSKVLGTEIRYEPTSIPAFKEKMETLYKFPPFLVQHLVEVAQDYRDGVFAGTNTLVKEITGTEPMTVAEIIEKNRAAFA</sequence>
<dbReference type="Gene3D" id="3.90.25.10">
    <property type="entry name" value="UDP-galactose 4-epimerase, domain 1"/>
    <property type="match status" value="1"/>
</dbReference>
<dbReference type="RefSeq" id="WP_252167268.1">
    <property type="nucleotide sequence ID" value="NZ_CP084930.1"/>
</dbReference>
<name>A0ABY4X9C3_9SPHN</name>
<dbReference type="PANTHER" id="PTHR43162:SF1">
    <property type="entry name" value="PRESTALK A DIFFERENTIATION PROTEIN A"/>
    <property type="match status" value="1"/>
</dbReference>
<dbReference type="CDD" id="cd05231">
    <property type="entry name" value="NmrA_TMR_like_1_SDR_a"/>
    <property type="match status" value="1"/>
</dbReference>
<evidence type="ECO:0000259" key="1">
    <source>
        <dbReference type="Pfam" id="PF05368"/>
    </source>
</evidence>
<dbReference type="Proteomes" id="UP001056937">
    <property type="component" value="Chromosome 1"/>
</dbReference>
<keyword evidence="3" id="KW-1185">Reference proteome</keyword>
<protein>
    <submittedName>
        <fullName evidence="2">NmrA family NAD(P)-binding protein</fullName>
    </submittedName>
</protein>
<dbReference type="InterPro" id="IPR008030">
    <property type="entry name" value="NmrA-like"/>
</dbReference>
<dbReference type="InterPro" id="IPR036291">
    <property type="entry name" value="NAD(P)-bd_dom_sf"/>
</dbReference>
<dbReference type="PANTHER" id="PTHR43162">
    <property type="match status" value="1"/>
</dbReference>
<dbReference type="Pfam" id="PF05368">
    <property type="entry name" value="NmrA"/>
    <property type="match status" value="1"/>
</dbReference>
<gene>
    <name evidence="2" type="ORF">LHA26_02970</name>
</gene>
<dbReference type="SUPFAM" id="SSF51735">
    <property type="entry name" value="NAD(P)-binding Rossmann-fold domains"/>
    <property type="match status" value="1"/>
</dbReference>
<feature type="domain" description="NmrA-like" evidence="1">
    <location>
        <begin position="7"/>
        <end position="255"/>
    </location>
</feature>
<organism evidence="2 3">
    <name type="scientific">Sphingomonas morindae</name>
    <dbReference type="NCBI Taxonomy" id="1541170"/>
    <lineage>
        <taxon>Bacteria</taxon>
        <taxon>Pseudomonadati</taxon>
        <taxon>Pseudomonadota</taxon>
        <taxon>Alphaproteobacteria</taxon>
        <taxon>Sphingomonadales</taxon>
        <taxon>Sphingomonadaceae</taxon>
        <taxon>Sphingomonas</taxon>
    </lineage>
</organism>
<reference evidence="2" key="1">
    <citation type="journal article" date="2022" name="Toxins">
        <title>Genomic Analysis of Sphingopyxis sp. USTB-05 for Biodegrading Cyanobacterial Hepatotoxins.</title>
        <authorList>
            <person name="Liu C."/>
            <person name="Xu Q."/>
            <person name="Zhao Z."/>
            <person name="Zhang H."/>
            <person name="Liu X."/>
            <person name="Yin C."/>
            <person name="Liu Y."/>
            <person name="Yan H."/>
        </authorList>
    </citation>
    <scope>NUCLEOTIDE SEQUENCE</scope>
    <source>
        <strain evidence="2">NBD5</strain>
    </source>
</reference>